<evidence type="ECO:0000259" key="2">
    <source>
        <dbReference type="PROSITE" id="PS50113"/>
    </source>
</evidence>
<dbReference type="Pfam" id="PF13426">
    <property type="entry name" value="PAS_9"/>
    <property type="match status" value="1"/>
</dbReference>
<dbReference type="SMART" id="SM00331">
    <property type="entry name" value="PP2C_SIG"/>
    <property type="match status" value="1"/>
</dbReference>
<comment type="caution">
    <text evidence="3">The sequence shown here is derived from an EMBL/GenBank/DDBJ whole genome shotgun (WGS) entry which is preliminary data.</text>
</comment>
<dbReference type="SUPFAM" id="SSF55785">
    <property type="entry name" value="PYP-like sensor domain (PAS domain)"/>
    <property type="match status" value="1"/>
</dbReference>
<dbReference type="InterPro" id="IPR035965">
    <property type="entry name" value="PAS-like_dom_sf"/>
</dbReference>
<dbReference type="EMBL" id="RYYR01000020">
    <property type="protein sequence ID" value="RUL50497.1"/>
    <property type="molecule type" value="Genomic_DNA"/>
</dbReference>
<dbReference type="PANTHER" id="PTHR43156:SF14">
    <property type="entry name" value="PHOSPHOSERINE PHOSPHATASE RSBP"/>
    <property type="match status" value="1"/>
</dbReference>
<dbReference type="SMART" id="SM00086">
    <property type="entry name" value="PAC"/>
    <property type="match status" value="1"/>
</dbReference>
<dbReference type="SMART" id="SM00091">
    <property type="entry name" value="PAS"/>
    <property type="match status" value="1"/>
</dbReference>
<dbReference type="AlphaFoldDB" id="A0A432LAD4"/>
<dbReference type="GO" id="GO:0016791">
    <property type="term" value="F:phosphatase activity"/>
    <property type="evidence" value="ECO:0007669"/>
    <property type="project" value="TreeGrafter"/>
</dbReference>
<dbReference type="Pfam" id="PF07228">
    <property type="entry name" value="SpoIIE"/>
    <property type="match status" value="1"/>
</dbReference>
<keyword evidence="4" id="KW-1185">Reference proteome</keyword>
<dbReference type="InterPro" id="IPR036457">
    <property type="entry name" value="PPM-type-like_dom_sf"/>
</dbReference>
<evidence type="ECO:0000313" key="4">
    <source>
        <dbReference type="Proteomes" id="UP000287910"/>
    </source>
</evidence>
<dbReference type="InterPro" id="IPR000014">
    <property type="entry name" value="PAS"/>
</dbReference>
<dbReference type="NCBIfam" id="TIGR00229">
    <property type="entry name" value="sensory_box"/>
    <property type="match status" value="1"/>
</dbReference>
<dbReference type="InterPro" id="IPR001610">
    <property type="entry name" value="PAC"/>
</dbReference>
<feature type="domain" description="PAC" evidence="2">
    <location>
        <begin position="101"/>
        <end position="155"/>
    </location>
</feature>
<dbReference type="CDD" id="cd00130">
    <property type="entry name" value="PAS"/>
    <property type="match status" value="1"/>
</dbReference>
<dbReference type="Proteomes" id="UP000287910">
    <property type="component" value="Unassembled WGS sequence"/>
</dbReference>
<dbReference type="SUPFAM" id="SSF81606">
    <property type="entry name" value="PP2C-like"/>
    <property type="match status" value="1"/>
</dbReference>
<evidence type="ECO:0000256" key="1">
    <source>
        <dbReference type="ARBA" id="ARBA00022801"/>
    </source>
</evidence>
<accession>A0A432LAD4</accession>
<dbReference type="Gene3D" id="3.30.450.20">
    <property type="entry name" value="PAS domain"/>
    <property type="match status" value="1"/>
</dbReference>
<name>A0A432LAD4_9BACI</name>
<gene>
    <name evidence="3" type="ORF">EK386_14005</name>
</gene>
<dbReference type="PANTHER" id="PTHR43156">
    <property type="entry name" value="STAGE II SPORULATION PROTEIN E-RELATED"/>
    <property type="match status" value="1"/>
</dbReference>
<dbReference type="InterPro" id="IPR052016">
    <property type="entry name" value="Bact_Sigma-Reg"/>
</dbReference>
<evidence type="ECO:0000313" key="3">
    <source>
        <dbReference type="EMBL" id="RUL50497.1"/>
    </source>
</evidence>
<reference evidence="3 4" key="1">
    <citation type="submission" date="2018-12" db="EMBL/GenBank/DDBJ databases">
        <title>Lysinibacillus antri sp. nov., isolated from a cave soil.</title>
        <authorList>
            <person name="Narsing Rao M.P."/>
            <person name="Zhang H."/>
            <person name="Dong Z.-Y."/>
            <person name="Niu X.-K."/>
            <person name="Zhang K."/>
            <person name="Fang B.-Z."/>
            <person name="Kang Y.-Q."/>
            <person name="Xiao M."/>
            <person name="Li W.-J."/>
        </authorList>
    </citation>
    <scope>NUCLEOTIDE SEQUENCE [LARGE SCALE GENOMIC DNA]</scope>
    <source>
        <strain evidence="3 4">SYSU K30002</strain>
    </source>
</reference>
<organism evidence="3 4">
    <name type="scientific">Lysinibacillus antri</name>
    <dbReference type="NCBI Taxonomy" id="2498145"/>
    <lineage>
        <taxon>Bacteria</taxon>
        <taxon>Bacillati</taxon>
        <taxon>Bacillota</taxon>
        <taxon>Bacilli</taxon>
        <taxon>Bacillales</taxon>
        <taxon>Bacillaceae</taxon>
        <taxon>Lysinibacillus</taxon>
    </lineage>
</organism>
<sequence>MVMPKNLEDFFLEHKFFSSITNESDRNIAGRLLVADKLFQNMLEGVFITDTTGVIKFINPAFSRITDYGEEIIGQTPRTFQSGKHDATFYQSMWQSVEQNGKWEGEIWNKKRNGELFLQQTTITIIKNESGQALYYAAVITDITERRKAEERLKDDLLLAKEVQKSALSQPIHNESIHIAGMYRPSELLGGDMYAWYQIDSHRYGIIMIDVMGHGVASALVCMSVRSLLRGIINTFIEPERVLEELNKHVYSLFREKESSQTKNYYLTCAYVVVDTNEHRIRYALAGHPPVFLISTDGDVNLLEEGTVPLGMLKNIVVKTGDHQYTPQHAWMVLYTDGLIESEGKSLRGNMGLLKNALVKNRSMNLDEMMHHSIANQLTELSISTFQDDVTMVVAKL</sequence>
<dbReference type="InterPro" id="IPR001932">
    <property type="entry name" value="PPM-type_phosphatase-like_dom"/>
</dbReference>
<dbReference type="Gene3D" id="3.60.40.10">
    <property type="entry name" value="PPM-type phosphatase domain"/>
    <property type="match status" value="1"/>
</dbReference>
<dbReference type="PROSITE" id="PS50113">
    <property type="entry name" value="PAC"/>
    <property type="match status" value="1"/>
</dbReference>
<protein>
    <submittedName>
        <fullName evidence="3">PAS domain S-box protein</fullName>
    </submittedName>
</protein>
<proteinExistence type="predicted"/>
<keyword evidence="1" id="KW-0378">Hydrolase</keyword>
<dbReference type="InterPro" id="IPR000700">
    <property type="entry name" value="PAS-assoc_C"/>
</dbReference>